<dbReference type="AlphaFoldDB" id="A0A1E4SRE2"/>
<accession>A0A1E4SRE2</accession>
<dbReference type="Proteomes" id="UP000094285">
    <property type="component" value="Unassembled WGS sequence"/>
</dbReference>
<protein>
    <recommendedName>
        <fullName evidence="5">BZIP domain-containing protein</fullName>
    </recommendedName>
</protein>
<feature type="compositionally biased region" description="Polar residues" evidence="2">
    <location>
        <begin position="1"/>
        <end position="35"/>
    </location>
</feature>
<gene>
    <name evidence="3" type="ORF">CANTADRAFT_24683</name>
</gene>
<reference evidence="4" key="1">
    <citation type="submission" date="2016-05" db="EMBL/GenBank/DDBJ databases">
        <title>Comparative genomics of biotechnologically important yeasts.</title>
        <authorList>
            <consortium name="DOE Joint Genome Institute"/>
            <person name="Riley R."/>
            <person name="Haridas S."/>
            <person name="Wolfe K.H."/>
            <person name="Lopes M.R."/>
            <person name="Hittinger C.T."/>
            <person name="Goker M."/>
            <person name="Salamov A."/>
            <person name="Wisecaver J."/>
            <person name="Long T.M."/>
            <person name="Aerts A.L."/>
            <person name="Barry K."/>
            <person name="Choi C."/>
            <person name="Clum A."/>
            <person name="Coughlan A.Y."/>
            <person name="Deshpande S."/>
            <person name="Douglass A.P."/>
            <person name="Hanson S.J."/>
            <person name="Klenk H.-P."/>
            <person name="Labutti K."/>
            <person name="Lapidus A."/>
            <person name="Lindquist E."/>
            <person name="Lipzen A."/>
            <person name="Meier-Kolthoff J.P."/>
            <person name="Ohm R.A."/>
            <person name="Otillar R.P."/>
            <person name="Pangilinan J."/>
            <person name="Peng Y."/>
            <person name="Rokas A."/>
            <person name="Rosa C.A."/>
            <person name="Scheuner C."/>
            <person name="Sibirny A.A."/>
            <person name="Slot J.C."/>
            <person name="Stielow J.B."/>
            <person name="Sun H."/>
            <person name="Kurtzman C.P."/>
            <person name="Blackwell M."/>
            <person name="Grigoriev I.V."/>
            <person name="Jeffries T.W."/>
        </authorList>
    </citation>
    <scope>NUCLEOTIDE SEQUENCE [LARGE SCALE GENOMIC DNA]</scope>
    <source>
        <strain evidence="4">NRRL Y-17324</strain>
    </source>
</reference>
<evidence type="ECO:0000256" key="1">
    <source>
        <dbReference type="SAM" id="Coils"/>
    </source>
</evidence>
<sequence>MESTDSIQSSSPENSVRTASTTSEAPSSGVHTSPSSDDEVLYQGRKVPRSTRLKQMRESQKLLRDKRRNKVKALEDENKELKLEIKRYREFAALNCAMSDPLFRYYPTRFFPEKVEQLNVKFVKTNNAVGLRDKPFDKVNKLYMGEGKNVTTYILESTSKMIKEKDNLQLKRTVFRFIPTIELALTYVEYLETYLKSQSIPEHWSEGSRQLPDGVISLFEVVDYLLAYTDLLRMSMEVFATFAASLSFATHWGPGIFVFDLSTCVKAAINPMYDAALLHNVLEKQVESIVGSVCETGEITASAPSIFSNRSFDHLDV</sequence>
<feature type="region of interest" description="Disordered" evidence="2">
    <location>
        <begin position="1"/>
        <end position="60"/>
    </location>
</feature>
<keyword evidence="1" id="KW-0175">Coiled coil</keyword>
<dbReference type="GeneID" id="30981323"/>
<dbReference type="EMBL" id="KV453909">
    <property type="protein sequence ID" value="ODV81972.1"/>
    <property type="molecule type" value="Genomic_DNA"/>
</dbReference>
<organism evidence="3 4">
    <name type="scientific">Suhomyces tanzawaensis NRRL Y-17324</name>
    <dbReference type="NCBI Taxonomy" id="984487"/>
    <lineage>
        <taxon>Eukaryota</taxon>
        <taxon>Fungi</taxon>
        <taxon>Dikarya</taxon>
        <taxon>Ascomycota</taxon>
        <taxon>Saccharomycotina</taxon>
        <taxon>Pichiomycetes</taxon>
        <taxon>Debaryomycetaceae</taxon>
        <taxon>Suhomyces</taxon>
    </lineage>
</organism>
<evidence type="ECO:0000313" key="3">
    <source>
        <dbReference type="EMBL" id="ODV81972.1"/>
    </source>
</evidence>
<proteinExistence type="predicted"/>
<name>A0A1E4SRE2_9ASCO</name>
<dbReference type="RefSeq" id="XP_020067094.1">
    <property type="nucleotide sequence ID" value="XM_020207186.1"/>
</dbReference>
<evidence type="ECO:0000256" key="2">
    <source>
        <dbReference type="SAM" id="MobiDB-lite"/>
    </source>
</evidence>
<dbReference type="OrthoDB" id="4026361at2759"/>
<evidence type="ECO:0000313" key="4">
    <source>
        <dbReference type="Proteomes" id="UP000094285"/>
    </source>
</evidence>
<dbReference type="CDD" id="cd14686">
    <property type="entry name" value="bZIP"/>
    <property type="match status" value="1"/>
</dbReference>
<keyword evidence="4" id="KW-1185">Reference proteome</keyword>
<evidence type="ECO:0008006" key="5">
    <source>
        <dbReference type="Google" id="ProtNLM"/>
    </source>
</evidence>
<feature type="coiled-coil region" evidence="1">
    <location>
        <begin position="64"/>
        <end position="91"/>
    </location>
</feature>